<gene>
    <name evidence="2" type="ORF">PQJ61_07280</name>
</gene>
<dbReference type="InterPro" id="IPR036691">
    <property type="entry name" value="Endo/exonu/phosph_ase_sf"/>
</dbReference>
<reference evidence="2 3" key="1">
    <citation type="submission" date="2022-12" db="EMBL/GenBank/DDBJ databases">
        <title>Metagenome assembled genome from gulf of manar.</title>
        <authorList>
            <person name="Kohli P."/>
            <person name="Pk S."/>
            <person name="Venkata Ramana C."/>
            <person name="Sasikala C."/>
        </authorList>
    </citation>
    <scope>NUCLEOTIDE SEQUENCE [LARGE SCALE GENOMIC DNA]</scope>
    <source>
        <strain evidence="2">JB008</strain>
    </source>
</reference>
<dbReference type="Gene3D" id="3.60.10.10">
    <property type="entry name" value="Endonuclease/exonuclease/phosphatase"/>
    <property type="match status" value="1"/>
</dbReference>
<keyword evidence="2" id="KW-0378">Hydrolase</keyword>
<keyword evidence="2" id="KW-0255">Endonuclease</keyword>
<keyword evidence="2" id="KW-0540">Nuclease</keyword>
<organism evidence="2 3">
    <name type="scientific">Candidatus Thalassospirochaeta sargassi</name>
    <dbReference type="NCBI Taxonomy" id="3119039"/>
    <lineage>
        <taxon>Bacteria</taxon>
        <taxon>Pseudomonadati</taxon>
        <taxon>Spirochaetota</taxon>
        <taxon>Spirochaetia</taxon>
        <taxon>Spirochaetales</taxon>
        <taxon>Spirochaetaceae</taxon>
        <taxon>Candidatus Thalassospirochaeta</taxon>
    </lineage>
</organism>
<sequence>MRRILIIIIISATLVSGCGSGETDGHLIIMSWNVQNLFDDVDNGTEYREFDPGQGVWNYDRFHRKALALADVITAAVPGGPDIVILQEVENENALTHLNEYCLKSSGYQHSIFFPTENSAVGTAVLSRCVINSANSHAVNASGIVKGRNISVVQLSLPESGEELSIFINHWKSKLGGAEETEPYRIAAAELLAGLMAEESGDSGFVLAAGDFNESHNESLRVDGAYPTALADGFLCAEGAPELYNPWTDAGVPGSYYYDGTWQTIDQFFLSFDFFEGGGWEYDGFETAVLGFNSTDGGFPLGWQSSSGTGCSDHFPILLKLKLSEQL</sequence>
<dbReference type="PANTHER" id="PTHR42834:SF1">
    <property type="entry name" value="ENDONUCLEASE_EXONUCLEASE_PHOSPHATASE FAMILY PROTEIN (AFU_ORTHOLOGUE AFUA_3G09210)"/>
    <property type="match status" value="1"/>
</dbReference>
<dbReference type="AlphaFoldDB" id="A0AAJ1IHY6"/>
<name>A0AAJ1IHY6_9SPIO</name>
<dbReference type="SUPFAM" id="SSF56219">
    <property type="entry name" value="DNase I-like"/>
    <property type="match status" value="1"/>
</dbReference>
<dbReference type="InterPro" id="IPR005135">
    <property type="entry name" value="Endo/exonuclease/phosphatase"/>
</dbReference>
<proteinExistence type="predicted"/>
<protein>
    <submittedName>
        <fullName evidence="2">Endonuclease/exonuclease/phosphatase family protein</fullName>
    </submittedName>
</protein>
<dbReference type="GO" id="GO:0004519">
    <property type="term" value="F:endonuclease activity"/>
    <property type="evidence" value="ECO:0007669"/>
    <property type="project" value="UniProtKB-KW"/>
</dbReference>
<feature type="domain" description="Endonuclease/exonuclease/phosphatase" evidence="1">
    <location>
        <begin position="29"/>
        <end position="321"/>
    </location>
</feature>
<evidence type="ECO:0000313" key="3">
    <source>
        <dbReference type="Proteomes" id="UP001221217"/>
    </source>
</evidence>
<dbReference type="PROSITE" id="PS51257">
    <property type="entry name" value="PROKAR_LIPOPROTEIN"/>
    <property type="match status" value="1"/>
</dbReference>
<accession>A0AAJ1IHY6</accession>
<evidence type="ECO:0000313" key="2">
    <source>
        <dbReference type="EMBL" id="MDC7226551.1"/>
    </source>
</evidence>
<dbReference type="EMBL" id="JAQQAL010000014">
    <property type="protein sequence ID" value="MDC7226551.1"/>
    <property type="molecule type" value="Genomic_DNA"/>
</dbReference>
<comment type="caution">
    <text evidence="2">The sequence shown here is derived from an EMBL/GenBank/DDBJ whole genome shotgun (WGS) entry which is preliminary data.</text>
</comment>
<dbReference type="Proteomes" id="UP001221217">
    <property type="component" value="Unassembled WGS sequence"/>
</dbReference>
<dbReference type="Pfam" id="PF19580">
    <property type="entry name" value="Exo_endo_phos_3"/>
    <property type="match status" value="1"/>
</dbReference>
<evidence type="ECO:0000259" key="1">
    <source>
        <dbReference type="Pfam" id="PF19580"/>
    </source>
</evidence>
<dbReference type="PANTHER" id="PTHR42834">
    <property type="entry name" value="ENDONUCLEASE/EXONUCLEASE/PHOSPHATASE FAMILY PROTEIN (AFU_ORTHOLOGUE AFUA_3G09210)"/>
    <property type="match status" value="1"/>
</dbReference>